<dbReference type="InterPro" id="IPR006108">
    <property type="entry name" value="3HC_DH_C"/>
</dbReference>
<dbReference type="Pfam" id="PF00725">
    <property type="entry name" value="3HCDH"/>
    <property type="match status" value="2"/>
</dbReference>
<dbReference type="InterPro" id="IPR006180">
    <property type="entry name" value="3-OHacyl-CoA_DH_CS"/>
</dbReference>
<proteinExistence type="predicted"/>
<dbReference type="EMBL" id="QKSB01000017">
    <property type="protein sequence ID" value="PZE15780.1"/>
    <property type="molecule type" value="Genomic_DNA"/>
</dbReference>
<dbReference type="InterPro" id="IPR008927">
    <property type="entry name" value="6-PGluconate_DH-like_C_sf"/>
</dbReference>
<dbReference type="OrthoDB" id="9771883at2"/>
<dbReference type="GO" id="GO:0070403">
    <property type="term" value="F:NAD+ binding"/>
    <property type="evidence" value="ECO:0007669"/>
    <property type="project" value="InterPro"/>
</dbReference>
<dbReference type="Gene3D" id="3.40.50.720">
    <property type="entry name" value="NAD(P)-binding Rossmann-like Domain"/>
    <property type="match status" value="1"/>
</dbReference>
<feature type="domain" description="3-hydroxyacyl-CoA dehydrogenase NAD binding" evidence="3">
    <location>
        <begin position="3"/>
        <end position="181"/>
    </location>
</feature>
<comment type="caution">
    <text evidence="4">The sequence shown here is derived from an EMBL/GenBank/DDBJ whole genome shotgun (WGS) entry which is preliminary data.</text>
</comment>
<dbReference type="Gene3D" id="1.10.1040.50">
    <property type="match status" value="1"/>
</dbReference>
<dbReference type="PROSITE" id="PS00067">
    <property type="entry name" value="3HCDH"/>
    <property type="match status" value="1"/>
</dbReference>
<evidence type="ECO:0000256" key="1">
    <source>
        <dbReference type="ARBA" id="ARBA00023002"/>
    </source>
</evidence>
<dbReference type="GO" id="GO:0008691">
    <property type="term" value="F:3-hydroxybutyryl-CoA dehydrogenase activity"/>
    <property type="evidence" value="ECO:0007669"/>
    <property type="project" value="TreeGrafter"/>
</dbReference>
<keyword evidence="1" id="KW-0560">Oxidoreductase</keyword>
<keyword evidence="5" id="KW-1185">Reference proteome</keyword>
<protein>
    <submittedName>
        <fullName evidence="4">3-hydroxybutyryl-CoA dehydrogenase</fullName>
    </submittedName>
</protein>
<dbReference type="PANTHER" id="PTHR48075:SF5">
    <property type="entry name" value="3-HYDROXYBUTYRYL-COA DEHYDROGENASE"/>
    <property type="match status" value="1"/>
</dbReference>
<name>A0A2W1MX92_9FLAO</name>
<dbReference type="InterPro" id="IPR036291">
    <property type="entry name" value="NAD(P)-bd_dom_sf"/>
</dbReference>
<evidence type="ECO:0000259" key="3">
    <source>
        <dbReference type="Pfam" id="PF02737"/>
    </source>
</evidence>
<dbReference type="GO" id="GO:0006635">
    <property type="term" value="P:fatty acid beta-oxidation"/>
    <property type="evidence" value="ECO:0007669"/>
    <property type="project" value="TreeGrafter"/>
</dbReference>
<dbReference type="SUPFAM" id="SSF48179">
    <property type="entry name" value="6-phosphogluconate dehydrogenase C-terminal domain-like"/>
    <property type="match status" value="2"/>
</dbReference>
<organism evidence="4 5">
    <name type="scientific">Putridiphycobacter roseus</name>
    <dbReference type="NCBI Taxonomy" id="2219161"/>
    <lineage>
        <taxon>Bacteria</taxon>
        <taxon>Pseudomonadati</taxon>
        <taxon>Bacteroidota</taxon>
        <taxon>Flavobacteriia</taxon>
        <taxon>Flavobacteriales</taxon>
        <taxon>Crocinitomicaceae</taxon>
        <taxon>Putridiphycobacter</taxon>
    </lineage>
</organism>
<reference evidence="4 5" key="1">
    <citation type="submission" date="2018-06" db="EMBL/GenBank/DDBJ databases">
        <title>The draft genome sequence of Crocinitomix sp. SM1701.</title>
        <authorList>
            <person name="Zhang X."/>
        </authorList>
    </citation>
    <scope>NUCLEOTIDE SEQUENCE [LARGE SCALE GENOMIC DNA]</scope>
    <source>
        <strain evidence="4 5">SM1701</strain>
    </source>
</reference>
<dbReference type="AlphaFoldDB" id="A0A2W1MX92"/>
<evidence type="ECO:0000259" key="2">
    <source>
        <dbReference type="Pfam" id="PF00725"/>
    </source>
</evidence>
<dbReference type="Pfam" id="PF02737">
    <property type="entry name" value="3HCDH_N"/>
    <property type="match status" value="1"/>
</dbReference>
<feature type="domain" description="3-hydroxyacyl-CoA dehydrogenase C-terminal" evidence="2">
    <location>
        <begin position="183"/>
        <end position="280"/>
    </location>
</feature>
<feature type="domain" description="3-hydroxyacyl-CoA dehydrogenase C-terminal" evidence="2">
    <location>
        <begin position="299"/>
        <end position="381"/>
    </location>
</feature>
<gene>
    <name evidence="4" type="ORF">DNU06_16410</name>
</gene>
<dbReference type="InterPro" id="IPR006176">
    <property type="entry name" value="3-OHacyl-CoA_DH_NAD-bd"/>
</dbReference>
<dbReference type="RefSeq" id="WP_111064614.1">
    <property type="nucleotide sequence ID" value="NZ_JBHUCU010000001.1"/>
</dbReference>
<dbReference type="Proteomes" id="UP000249248">
    <property type="component" value="Unassembled WGS sequence"/>
</dbReference>
<accession>A0A2W1MX92</accession>
<dbReference type="PANTHER" id="PTHR48075">
    <property type="entry name" value="3-HYDROXYACYL-COA DEHYDROGENASE FAMILY PROTEIN"/>
    <property type="match status" value="1"/>
</dbReference>
<dbReference type="FunFam" id="3.40.50.720:FF:000009">
    <property type="entry name" value="Fatty oxidation complex, alpha subunit"/>
    <property type="match status" value="1"/>
</dbReference>
<evidence type="ECO:0000313" key="5">
    <source>
        <dbReference type="Proteomes" id="UP000249248"/>
    </source>
</evidence>
<dbReference type="SUPFAM" id="SSF51735">
    <property type="entry name" value="NAD(P)-binding Rossmann-fold domains"/>
    <property type="match status" value="1"/>
</dbReference>
<evidence type="ECO:0000313" key="4">
    <source>
        <dbReference type="EMBL" id="PZE15780.1"/>
    </source>
</evidence>
<sequence length="385" mass="42840">MEIGVLGAGSMGAGIAQVASQAGHKVVLCDLSEEQLSKAKANLGKVMLRLVEKGRLSELEANDIQRRINYSTDMGDFKNAGLVIEAIVENIKVKKDVFATLENIVNDTCVLASNTSSLSIASIAAACKQPERVMGIHFFNPAPLMPLVEIIPAVQTDENKLNKTKYLIDSWKKVTVLTKDTPGFIVNRVARPFYGEALKIYEEGVADFATIDWAMTELGGFRMGPFTLMDYIGNDINYTVTESVFKAFYYDPRYRPSFTQKRHAEAGWLGRKSGRGYFNYAEGAEKALPKEDKILGTEILNRILVMLINEAVDAVFLNIASTKDVDLAMTKGVNYPKGLLAWANEIGLENVLSQLENLHNEYGDDRYRPSVLLRRMVKNKEVFTF</sequence>